<organism evidence="1 2">
    <name type="scientific">Coleofasciculus chthonoplastes PCC 7420</name>
    <dbReference type="NCBI Taxonomy" id="118168"/>
    <lineage>
        <taxon>Bacteria</taxon>
        <taxon>Bacillati</taxon>
        <taxon>Cyanobacteriota</taxon>
        <taxon>Cyanophyceae</taxon>
        <taxon>Coleofasciculales</taxon>
        <taxon>Coleofasciculaceae</taxon>
        <taxon>Coleofasciculus</taxon>
    </lineage>
</organism>
<keyword evidence="2" id="KW-1185">Reference proteome</keyword>
<evidence type="ECO:0000313" key="2">
    <source>
        <dbReference type="Proteomes" id="UP000003835"/>
    </source>
</evidence>
<dbReference type="Proteomes" id="UP000003835">
    <property type="component" value="Unassembled WGS sequence"/>
</dbReference>
<sequence length="106" mass="12176">MNFSDELDAQDLQVKLQALRTEIWALADKHKGDTLTLLALLRTLEEAHREIRDGLFQDSLPDNRQTLYALLKDIEELGGWPYVARMKLRSLLTNFPEAAISEIQQP</sequence>
<dbReference type="STRING" id="118168.MC7420_7467"/>
<gene>
    <name evidence="1" type="ORF">MC7420_7467</name>
</gene>
<dbReference type="eggNOG" id="ENOG50330B3">
    <property type="taxonomic scope" value="Bacteria"/>
</dbReference>
<reference evidence="1 2" key="1">
    <citation type="submission" date="2008-07" db="EMBL/GenBank/DDBJ databases">
        <authorList>
            <person name="Tandeau de Marsac N."/>
            <person name="Ferriera S."/>
            <person name="Johnson J."/>
            <person name="Kravitz S."/>
            <person name="Beeson K."/>
            <person name="Sutton G."/>
            <person name="Rogers Y.-H."/>
            <person name="Friedman R."/>
            <person name="Frazier M."/>
            <person name="Venter J.C."/>
        </authorList>
    </citation>
    <scope>NUCLEOTIDE SEQUENCE [LARGE SCALE GENOMIC DNA]</scope>
    <source>
        <strain evidence="1 2">PCC 7420</strain>
    </source>
</reference>
<dbReference type="AlphaFoldDB" id="B4VHR3"/>
<accession>B4VHR3</accession>
<dbReference type="EMBL" id="DS989841">
    <property type="protein sequence ID" value="EDX78814.1"/>
    <property type="molecule type" value="Genomic_DNA"/>
</dbReference>
<dbReference type="OrthoDB" id="516113at2"/>
<proteinExistence type="predicted"/>
<name>B4VHR3_9CYAN</name>
<dbReference type="HOGENOM" id="CLU_151356_0_0_3"/>
<dbReference type="RefSeq" id="WP_006098291.1">
    <property type="nucleotide sequence ID" value="NZ_DS989841.1"/>
</dbReference>
<evidence type="ECO:0000313" key="1">
    <source>
        <dbReference type="EMBL" id="EDX78814.1"/>
    </source>
</evidence>
<protein>
    <submittedName>
        <fullName evidence="1">Uncharacterized protein</fullName>
    </submittedName>
</protein>